<gene>
    <name evidence="2" type="ORF">BDV95DRAFT_605937</name>
</gene>
<evidence type="ECO:0000256" key="1">
    <source>
        <dbReference type="SAM" id="MobiDB-lite"/>
    </source>
</evidence>
<feature type="compositionally biased region" description="Polar residues" evidence="1">
    <location>
        <begin position="199"/>
        <end position="211"/>
    </location>
</feature>
<dbReference type="Proteomes" id="UP000481861">
    <property type="component" value="Unassembled WGS sequence"/>
</dbReference>
<feature type="compositionally biased region" description="Low complexity" evidence="1">
    <location>
        <begin position="128"/>
        <end position="139"/>
    </location>
</feature>
<dbReference type="AlphaFoldDB" id="A0A7C8IEQ8"/>
<accession>A0A7C8IEQ8</accession>
<evidence type="ECO:0000313" key="2">
    <source>
        <dbReference type="EMBL" id="KAF2872310.1"/>
    </source>
</evidence>
<protein>
    <submittedName>
        <fullName evidence="2">Uncharacterized protein</fullName>
    </submittedName>
</protein>
<organism evidence="2 3">
    <name type="scientific">Massariosphaeria phaeospora</name>
    <dbReference type="NCBI Taxonomy" id="100035"/>
    <lineage>
        <taxon>Eukaryota</taxon>
        <taxon>Fungi</taxon>
        <taxon>Dikarya</taxon>
        <taxon>Ascomycota</taxon>
        <taxon>Pezizomycotina</taxon>
        <taxon>Dothideomycetes</taxon>
        <taxon>Pleosporomycetidae</taxon>
        <taxon>Pleosporales</taxon>
        <taxon>Pleosporales incertae sedis</taxon>
        <taxon>Massariosphaeria</taxon>
    </lineage>
</organism>
<reference evidence="2 3" key="1">
    <citation type="submission" date="2020-01" db="EMBL/GenBank/DDBJ databases">
        <authorList>
            <consortium name="DOE Joint Genome Institute"/>
            <person name="Haridas S."/>
            <person name="Albert R."/>
            <person name="Binder M."/>
            <person name="Bloem J."/>
            <person name="Labutti K."/>
            <person name="Salamov A."/>
            <person name="Andreopoulos B."/>
            <person name="Baker S.E."/>
            <person name="Barry K."/>
            <person name="Bills G."/>
            <person name="Bluhm B.H."/>
            <person name="Cannon C."/>
            <person name="Castanera R."/>
            <person name="Culley D.E."/>
            <person name="Daum C."/>
            <person name="Ezra D."/>
            <person name="Gonzalez J.B."/>
            <person name="Henrissat B."/>
            <person name="Kuo A."/>
            <person name="Liang C."/>
            <person name="Lipzen A."/>
            <person name="Lutzoni F."/>
            <person name="Magnuson J."/>
            <person name="Mondo S."/>
            <person name="Nolan M."/>
            <person name="Ohm R."/>
            <person name="Pangilinan J."/>
            <person name="Park H.-J.H."/>
            <person name="Ramirez L."/>
            <person name="Alfaro M."/>
            <person name="Sun H."/>
            <person name="Tritt A."/>
            <person name="Yoshinaga Y."/>
            <person name="Zwiers L.-H.L."/>
            <person name="Turgeon B.G."/>
            <person name="Goodwin S.B."/>
            <person name="Spatafora J.W."/>
            <person name="Crous P.W."/>
            <person name="Grigoriev I.V."/>
        </authorList>
    </citation>
    <scope>NUCLEOTIDE SEQUENCE [LARGE SCALE GENOMIC DNA]</scope>
    <source>
        <strain evidence="2 3">CBS 611.86</strain>
    </source>
</reference>
<dbReference type="EMBL" id="JAADJZ010000009">
    <property type="protein sequence ID" value="KAF2872310.1"/>
    <property type="molecule type" value="Genomic_DNA"/>
</dbReference>
<feature type="region of interest" description="Disordered" evidence="1">
    <location>
        <begin position="104"/>
        <end position="139"/>
    </location>
</feature>
<name>A0A7C8IEQ8_9PLEO</name>
<evidence type="ECO:0000313" key="3">
    <source>
        <dbReference type="Proteomes" id="UP000481861"/>
    </source>
</evidence>
<proteinExistence type="predicted"/>
<feature type="region of interest" description="Disordered" evidence="1">
    <location>
        <begin position="194"/>
        <end position="223"/>
    </location>
</feature>
<sequence>MAGSSSPKALANGLCYPIPKSAQRTLTRIRKALPNRMAADNFNEHFRDLAPEYNHLARRMNRVIDQYDHEGFAPVHFHVINAVDDPGADDDLTDLSDDEMEGLRNEVGDKPQQQMPQTSKKREDGGDPSVIAAVSPSASPSGVFIENSMSNPPDEFTSIPLDSTISGPAIGVPPVRGYPLQDPAYSHASLYSRKATPKPASSLNPPGQNQDMDGLDDPLDRGTWEDGLRVMEEYNWETPSSPPFYLQLEWNWVPGRGWVEDGQ</sequence>
<comment type="caution">
    <text evidence="2">The sequence shown here is derived from an EMBL/GenBank/DDBJ whole genome shotgun (WGS) entry which is preliminary data.</text>
</comment>
<keyword evidence="3" id="KW-1185">Reference proteome</keyword>